<keyword evidence="2" id="KW-0732">Signal</keyword>
<evidence type="ECO:0000256" key="2">
    <source>
        <dbReference type="SAM" id="SignalP"/>
    </source>
</evidence>
<evidence type="ECO:0000313" key="4">
    <source>
        <dbReference type="Proteomes" id="UP001215598"/>
    </source>
</evidence>
<comment type="caution">
    <text evidence="3">The sequence shown here is derived from an EMBL/GenBank/DDBJ whole genome shotgun (WGS) entry which is preliminary data.</text>
</comment>
<evidence type="ECO:0000256" key="1">
    <source>
        <dbReference type="SAM" id="Phobius"/>
    </source>
</evidence>
<keyword evidence="1" id="KW-0472">Membrane</keyword>
<sequence length="71" mass="7347">MDKRAPCALVLQLIAALFPSPSSIFISSSQLPNPSMFPTFSICLLLISAIGVSSQGDTGGTCNLQNAFSIG</sequence>
<keyword evidence="1" id="KW-0812">Transmembrane</keyword>
<feature type="transmembrane region" description="Helical" evidence="1">
    <location>
        <begin position="36"/>
        <end position="54"/>
    </location>
</feature>
<accession>A0AAD7HQ65</accession>
<keyword evidence="1" id="KW-1133">Transmembrane helix</keyword>
<dbReference type="AlphaFoldDB" id="A0AAD7HQ65"/>
<keyword evidence="4" id="KW-1185">Reference proteome</keyword>
<reference evidence="3" key="1">
    <citation type="submission" date="2023-03" db="EMBL/GenBank/DDBJ databases">
        <title>Massive genome expansion in bonnet fungi (Mycena s.s.) driven by repeated elements and novel gene families across ecological guilds.</title>
        <authorList>
            <consortium name="Lawrence Berkeley National Laboratory"/>
            <person name="Harder C.B."/>
            <person name="Miyauchi S."/>
            <person name="Viragh M."/>
            <person name="Kuo A."/>
            <person name="Thoen E."/>
            <person name="Andreopoulos B."/>
            <person name="Lu D."/>
            <person name="Skrede I."/>
            <person name="Drula E."/>
            <person name="Henrissat B."/>
            <person name="Morin E."/>
            <person name="Kohler A."/>
            <person name="Barry K."/>
            <person name="LaButti K."/>
            <person name="Morin E."/>
            <person name="Salamov A."/>
            <person name="Lipzen A."/>
            <person name="Mereny Z."/>
            <person name="Hegedus B."/>
            <person name="Baldrian P."/>
            <person name="Stursova M."/>
            <person name="Weitz H."/>
            <person name="Taylor A."/>
            <person name="Grigoriev I.V."/>
            <person name="Nagy L.G."/>
            <person name="Martin F."/>
            <person name="Kauserud H."/>
        </authorList>
    </citation>
    <scope>NUCLEOTIDE SEQUENCE</scope>
    <source>
        <strain evidence="3">CBHHK182m</strain>
    </source>
</reference>
<organism evidence="3 4">
    <name type="scientific">Mycena metata</name>
    <dbReference type="NCBI Taxonomy" id="1033252"/>
    <lineage>
        <taxon>Eukaryota</taxon>
        <taxon>Fungi</taxon>
        <taxon>Dikarya</taxon>
        <taxon>Basidiomycota</taxon>
        <taxon>Agaricomycotina</taxon>
        <taxon>Agaricomycetes</taxon>
        <taxon>Agaricomycetidae</taxon>
        <taxon>Agaricales</taxon>
        <taxon>Marasmiineae</taxon>
        <taxon>Mycenaceae</taxon>
        <taxon>Mycena</taxon>
    </lineage>
</organism>
<name>A0AAD7HQ65_9AGAR</name>
<evidence type="ECO:0000313" key="3">
    <source>
        <dbReference type="EMBL" id="KAJ7725314.1"/>
    </source>
</evidence>
<dbReference type="EMBL" id="JARKIB010000195">
    <property type="protein sequence ID" value="KAJ7725314.1"/>
    <property type="molecule type" value="Genomic_DNA"/>
</dbReference>
<feature type="chain" id="PRO_5042150399" evidence="2">
    <location>
        <begin position="24"/>
        <end position="71"/>
    </location>
</feature>
<dbReference type="Proteomes" id="UP001215598">
    <property type="component" value="Unassembled WGS sequence"/>
</dbReference>
<feature type="signal peptide" evidence="2">
    <location>
        <begin position="1"/>
        <end position="23"/>
    </location>
</feature>
<proteinExistence type="predicted"/>
<protein>
    <submittedName>
        <fullName evidence="3">Uncharacterized protein</fullName>
    </submittedName>
</protein>
<gene>
    <name evidence="3" type="ORF">B0H16DRAFT_1594506</name>
</gene>